<dbReference type="EMBL" id="AM437405">
    <property type="protein sequence ID" value="CAN62894.1"/>
    <property type="molecule type" value="Genomic_DNA"/>
</dbReference>
<dbReference type="AlphaFoldDB" id="A5AVS8"/>
<name>A5AVS8_VITVI</name>
<evidence type="ECO:0000313" key="1">
    <source>
        <dbReference type="EMBL" id="CAN62894.1"/>
    </source>
</evidence>
<accession>A5AVS8</accession>
<proteinExistence type="predicted"/>
<reference evidence="1" key="1">
    <citation type="journal article" date="2007" name="PLoS ONE">
        <title>The first genome sequence of an elite grapevine cultivar (Pinot noir Vitis vinifera L.): coping with a highly heterozygous genome.</title>
        <authorList>
            <person name="Velasco R."/>
            <person name="Zharkikh A."/>
            <person name="Troggio M."/>
            <person name="Cartwright D.A."/>
            <person name="Cestaro A."/>
            <person name="Pruss D."/>
            <person name="Pindo M."/>
            <person name="FitzGerald L.M."/>
            <person name="Vezzulli S."/>
            <person name="Reid J."/>
            <person name="Malacarne G."/>
            <person name="Iliev D."/>
            <person name="Coppola G."/>
            <person name="Wardell B."/>
            <person name="Micheletti D."/>
            <person name="Macalma T."/>
            <person name="Facci M."/>
            <person name="Mitchell J.T."/>
            <person name="Perazzolli M."/>
            <person name="Eldredge G."/>
            <person name="Gatto P."/>
            <person name="Oyzerski R."/>
            <person name="Moretto M."/>
            <person name="Gutin N."/>
            <person name="Stefanini M."/>
            <person name="Chen Y."/>
            <person name="Segala C."/>
            <person name="Davenport C."/>
            <person name="Dematte L."/>
            <person name="Mraz A."/>
            <person name="Battilana J."/>
            <person name="Stormo K."/>
            <person name="Costa F."/>
            <person name="Tao Q."/>
            <person name="Si-Ammour A."/>
            <person name="Harkins T."/>
            <person name="Lackey A."/>
            <person name="Perbost C."/>
            <person name="Taillon B."/>
            <person name="Stella A."/>
            <person name="Solovyev V."/>
            <person name="Fawcett J.A."/>
            <person name="Sterck L."/>
            <person name="Vandepoele K."/>
            <person name="Grando S.M."/>
            <person name="Toppo S."/>
            <person name="Moser C."/>
            <person name="Lanchbury J."/>
            <person name="Bogden R."/>
            <person name="Skolnick M."/>
            <person name="Sgaramella V."/>
            <person name="Bhatnagar S.K."/>
            <person name="Fontana P."/>
            <person name="Gutin A."/>
            <person name="Van de Peer Y."/>
            <person name="Salamini F."/>
            <person name="Viola R."/>
        </authorList>
    </citation>
    <scope>NUCLEOTIDE SEQUENCE</scope>
</reference>
<sequence length="87" mass="9822">MDEDHLPYQVLAQHILGSFRRTSRHCAKWLRNSPGKRYKQIRICVTGEVETLSSPIRRYNSGCDTSRWKVVAPDVMAAAGCSGGNRM</sequence>
<gene>
    <name evidence="1" type="ORF">VITISV_021517</name>
</gene>
<protein>
    <submittedName>
        <fullName evidence="1">Uncharacterized protein</fullName>
    </submittedName>
</protein>
<organism evidence="1">
    <name type="scientific">Vitis vinifera</name>
    <name type="common">Grape</name>
    <dbReference type="NCBI Taxonomy" id="29760"/>
    <lineage>
        <taxon>Eukaryota</taxon>
        <taxon>Viridiplantae</taxon>
        <taxon>Streptophyta</taxon>
        <taxon>Embryophyta</taxon>
        <taxon>Tracheophyta</taxon>
        <taxon>Spermatophyta</taxon>
        <taxon>Magnoliopsida</taxon>
        <taxon>eudicotyledons</taxon>
        <taxon>Gunneridae</taxon>
        <taxon>Pentapetalae</taxon>
        <taxon>rosids</taxon>
        <taxon>Vitales</taxon>
        <taxon>Vitaceae</taxon>
        <taxon>Viteae</taxon>
        <taxon>Vitis</taxon>
    </lineage>
</organism>